<proteinExistence type="inferred from homology"/>
<comment type="caution">
    <text evidence="7">The sequence shown here is derived from an EMBL/GenBank/DDBJ whole genome shotgun (WGS) entry which is preliminary data.</text>
</comment>
<evidence type="ECO:0000313" key="8">
    <source>
        <dbReference type="Proteomes" id="UP000323142"/>
    </source>
</evidence>
<feature type="transmembrane region" description="Helical" evidence="5">
    <location>
        <begin position="152"/>
        <end position="172"/>
    </location>
</feature>
<accession>A0A5B2VDC7</accession>
<name>A0A5B2VDC7_9HYPH</name>
<keyword evidence="3 5" id="KW-1133">Transmembrane helix</keyword>
<dbReference type="PROSITE" id="PS50928">
    <property type="entry name" value="ABC_TM1"/>
    <property type="match status" value="1"/>
</dbReference>
<dbReference type="InterPro" id="IPR000515">
    <property type="entry name" value="MetI-like"/>
</dbReference>
<gene>
    <name evidence="7" type="ORF">F0L46_13485</name>
</gene>
<dbReference type="EMBL" id="VUOA01000023">
    <property type="protein sequence ID" value="KAA2236775.1"/>
    <property type="molecule type" value="Genomic_DNA"/>
</dbReference>
<evidence type="ECO:0000256" key="1">
    <source>
        <dbReference type="ARBA" id="ARBA00004651"/>
    </source>
</evidence>
<feature type="domain" description="ABC transmembrane type-1" evidence="6">
    <location>
        <begin position="81"/>
        <end position="272"/>
    </location>
</feature>
<dbReference type="GO" id="GO:0055085">
    <property type="term" value="P:transmembrane transport"/>
    <property type="evidence" value="ECO:0007669"/>
    <property type="project" value="InterPro"/>
</dbReference>
<evidence type="ECO:0000256" key="5">
    <source>
        <dbReference type="RuleBase" id="RU363032"/>
    </source>
</evidence>
<evidence type="ECO:0000256" key="3">
    <source>
        <dbReference type="ARBA" id="ARBA00022989"/>
    </source>
</evidence>
<dbReference type="InterPro" id="IPR035906">
    <property type="entry name" value="MetI-like_sf"/>
</dbReference>
<dbReference type="GO" id="GO:0005886">
    <property type="term" value="C:plasma membrane"/>
    <property type="evidence" value="ECO:0007669"/>
    <property type="project" value="UniProtKB-SubCell"/>
</dbReference>
<comment type="similarity">
    <text evidence="5">Belongs to the binding-protein-dependent transport system permease family.</text>
</comment>
<evidence type="ECO:0000256" key="4">
    <source>
        <dbReference type="ARBA" id="ARBA00023136"/>
    </source>
</evidence>
<feature type="transmembrane region" description="Helical" evidence="5">
    <location>
        <begin position="87"/>
        <end position="106"/>
    </location>
</feature>
<feature type="transmembrane region" description="Helical" evidence="5">
    <location>
        <begin position="118"/>
        <end position="140"/>
    </location>
</feature>
<keyword evidence="2 5" id="KW-0812">Transmembrane</keyword>
<dbReference type="Pfam" id="PF00528">
    <property type="entry name" value="BPD_transp_1"/>
    <property type="match status" value="1"/>
</dbReference>
<dbReference type="PANTHER" id="PTHR43879:SF1">
    <property type="entry name" value="GLUCOSE IMPORT SYSTEM PERMEASE PROTEIN GLCU"/>
    <property type="match status" value="1"/>
</dbReference>
<keyword evidence="8" id="KW-1185">Reference proteome</keyword>
<evidence type="ECO:0000259" key="6">
    <source>
        <dbReference type="PROSITE" id="PS50928"/>
    </source>
</evidence>
<feature type="transmembrane region" description="Helical" evidence="5">
    <location>
        <begin position="193"/>
        <end position="218"/>
    </location>
</feature>
<dbReference type="SUPFAM" id="SSF161098">
    <property type="entry name" value="MetI-like"/>
    <property type="match status" value="1"/>
</dbReference>
<reference evidence="7 8" key="1">
    <citation type="submission" date="2019-09" db="EMBL/GenBank/DDBJ databases">
        <title>Salinarimonas rosea gen. nov., sp. nov., a new member of the a-2 subgroup of the Proteobacteria.</title>
        <authorList>
            <person name="Liu J."/>
        </authorList>
    </citation>
    <scope>NUCLEOTIDE SEQUENCE [LARGE SCALE GENOMIC DNA]</scope>
    <source>
        <strain evidence="7 8">BN140002</strain>
    </source>
</reference>
<dbReference type="PANTHER" id="PTHR43879">
    <property type="entry name" value="ABC TRANSPORTER PERMEASE PROTEIN"/>
    <property type="match status" value="1"/>
</dbReference>
<sequence length="286" mass="30361">MRARRARFSAGEALVWAALGLAGLVFLLPLYVVIVTALKPLAAIVDGSMLAPPRDWTIAPLAKAWSGACIGASCEGLRGGFLTSLRITLPAVAGSVAIGLVSGYALTQWRLPGARLAFALVIVANVLPYQAVLLPVALTLRRLGLFGTVEGLVLVHIAYGMPYTVLLFRNFFIGVPPEIVAAARVDGAGFWGILIHVLLPLSWPILAVAVALQFTAIWNDYLFSLVFGGPNPPVTVRLNNLINDGVGTKEYNVNMAGVLLVAAPALLVYWLAGRWFVRGLTLGGAR</sequence>
<dbReference type="Proteomes" id="UP000323142">
    <property type="component" value="Unassembled WGS sequence"/>
</dbReference>
<dbReference type="Gene3D" id="1.10.3720.10">
    <property type="entry name" value="MetI-like"/>
    <property type="match status" value="1"/>
</dbReference>
<keyword evidence="4 5" id="KW-0472">Membrane</keyword>
<organism evidence="7 8">
    <name type="scientific">Salinarimonas soli</name>
    <dbReference type="NCBI Taxonomy" id="1638099"/>
    <lineage>
        <taxon>Bacteria</taxon>
        <taxon>Pseudomonadati</taxon>
        <taxon>Pseudomonadota</taxon>
        <taxon>Alphaproteobacteria</taxon>
        <taxon>Hyphomicrobiales</taxon>
        <taxon>Salinarimonadaceae</taxon>
        <taxon>Salinarimonas</taxon>
    </lineage>
</organism>
<reference evidence="7 8" key="2">
    <citation type="submission" date="2019-09" db="EMBL/GenBank/DDBJ databases">
        <authorList>
            <person name="Jin C."/>
        </authorList>
    </citation>
    <scope>NUCLEOTIDE SEQUENCE [LARGE SCALE GENOMIC DNA]</scope>
    <source>
        <strain evidence="7 8">BN140002</strain>
    </source>
</reference>
<evidence type="ECO:0000256" key="2">
    <source>
        <dbReference type="ARBA" id="ARBA00022692"/>
    </source>
</evidence>
<feature type="transmembrane region" description="Helical" evidence="5">
    <location>
        <begin position="253"/>
        <end position="272"/>
    </location>
</feature>
<keyword evidence="5" id="KW-0813">Transport</keyword>
<comment type="subcellular location">
    <subcellularLocation>
        <location evidence="1 5">Cell membrane</location>
        <topology evidence="1 5">Multi-pass membrane protein</topology>
    </subcellularLocation>
</comment>
<dbReference type="RefSeq" id="WP_149818364.1">
    <property type="nucleotide sequence ID" value="NZ_VUOA01000023.1"/>
</dbReference>
<protein>
    <submittedName>
        <fullName evidence="7">Carbohydrate ABC transporter permease</fullName>
    </submittedName>
</protein>
<evidence type="ECO:0000313" key="7">
    <source>
        <dbReference type="EMBL" id="KAA2236775.1"/>
    </source>
</evidence>
<dbReference type="AlphaFoldDB" id="A0A5B2VDC7"/>
<dbReference type="CDD" id="cd06261">
    <property type="entry name" value="TM_PBP2"/>
    <property type="match status" value="1"/>
</dbReference>
<feature type="transmembrane region" description="Helical" evidence="5">
    <location>
        <begin position="12"/>
        <end position="34"/>
    </location>
</feature>
<dbReference type="OrthoDB" id="9815445at2"/>